<keyword evidence="2" id="KW-1185">Reference proteome</keyword>
<organism evidence="1 2">
    <name type="scientific">Amazona aestiva</name>
    <name type="common">Blue-fronted Amazon parrot</name>
    <dbReference type="NCBI Taxonomy" id="12930"/>
    <lineage>
        <taxon>Eukaryota</taxon>
        <taxon>Metazoa</taxon>
        <taxon>Chordata</taxon>
        <taxon>Craniata</taxon>
        <taxon>Vertebrata</taxon>
        <taxon>Euteleostomi</taxon>
        <taxon>Archelosauria</taxon>
        <taxon>Archosauria</taxon>
        <taxon>Dinosauria</taxon>
        <taxon>Saurischia</taxon>
        <taxon>Theropoda</taxon>
        <taxon>Coelurosauria</taxon>
        <taxon>Aves</taxon>
        <taxon>Neognathae</taxon>
        <taxon>Neoaves</taxon>
        <taxon>Telluraves</taxon>
        <taxon>Australaves</taxon>
        <taxon>Psittaciformes</taxon>
        <taxon>Psittacidae</taxon>
        <taxon>Amazona</taxon>
    </lineage>
</organism>
<sequence length="79" mass="8629">MTKSDQSTSASQNSQVGDMLISDITNDVFGVSLMFGMLQWKSKLALGALLDVEIVVDNVLVARKGKFKEEAIEYCDIGQ</sequence>
<dbReference type="Proteomes" id="UP000051836">
    <property type="component" value="Unassembled WGS sequence"/>
</dbReference>
<gene>
    <name evidence="1" type="ORF">AAES_39926</name>
</gene>
<evidence type="ECO:0000313" key="1">
    <source>
        <dbReference type="EMBL" id="KQK85424.1"/>
    </source>
</evidence>
<protein>
    <submittedName>
        <fullName evidence="1">Uncharacterized protein</fullName>
    </submittedName>
</protein>
<dbReference type="OrthoDB" id="10466774at2759"/>
<reference evidence="1 2" key="1">
    <citation type="submission" date="2015-10" db="EMBL/GenBank/DDBJ databases">
        <authorList>
            <person name="Gilbert D.G."/>
        </authorList>
    </citation>
    <scope>NUCLEOTIDE SEQUENCE [LARGE SCALE GENOMIC DNA]</scope>
    <source>
        <strain evidence="1">FVVF132</strain>
    </source>
</reference>
<comment type="caution">
    <text evidence="1">The sequence shown here is derived from an EMBL/GenBank/DDBJ whole genome shotgun (WGS) entry which is preliminary data.</text>
</comment>
<evidence type="ECO:0000313" key="2">
    <source>
        <dbReference type="Proteomes" id="UP000051836"/>
    </source>
</evidence>
<dbReference type="AlphaFoldDB" id="A0A0Q3MSN5"/>
<name>A0A0Q3MSN5_AMAAE</name>
<proteinExistence type="predicted"/>
<dbReference type="EMBL" id="LMAW01000781">
    <property type="protein sequence ID" value="KQK85424.1"/>
    <property type="molecule type" value="Genomic_DNA"/>
</dbReference>
<accession>A0A0Q3MSN5</accession>